<gene>
    <name evidence="4" type="ORF">SAMN04488054_102250</name>
</gene>
<reference evidence="4 5" key="1">
    <citation type="submission" date="2016-10" db="EMBL/GenBank/DDBJ databases">
        <authorList>
            <person name="de Groot N.N."/>
        </authorList>
    </citation>
    <scope>NUCLEOTIDE SEQUENCE [LARGE SCALE GENOMIC DNA]</scope>
    <source>
        <strain evidence="4 5">CGMCC 1.6134</strain>
    </source>
</reference>
<keyword evidence="5" id="KW-1185">Reference proteome</keyword>
<dbReference type="InterPro" id="IPR016979">
    <property type="entry name" value="DUF2129"/>
</dbReference>
<proteinExistence type="inferred from homology"/>
<evidence type="ECO:0000313" key="4">
    <source>
        <dbReference type="EMBL" id="SFL58196.1"/>
    </source>
</evidence>
<dbReference type="EMBL" id="FOTY01000002">
    <property type="protein sequence ID" value="SFL58196.1"/>
    <property type="molecule type" value="Genomic_DNA"/>
</dbReference>
<dbReference type="RefSeq" id="WP_090925510.1">
    <property type="nucleotide sequence ID" value="NZ_FOTY01000002.1"/>
</dbReference>
<dbReference type="PIRSF" id="PIRSF031653">
    <property type="entry name" value="UCP031653"/>
    <property type="match status" value="1"/>
</dbReference>
<name>A0A1I4IWR1_9BACI</name>
<sequence>MHTPRTGIAVWLRSTKNVRHLRRYGIVYYVSKRFKYAVLYCNQADVDEVIPKIEALSFVEKTEKSRKPEIRTEFSGPVKPKEQDYHYNAGL</sequence>
<evidence type="ECO:0000256" key="2">
    <source>
        <dbReference type="HAMAP-Rule" id="MF_01126"/>
    </source>
</evidence>
<comment type="subcellular location">
    <subcellularLocation>
        <location evidence="2">Cytoplasm</location>
    </subcellularLocation>
</comment>
<comment type="similarity">
    <text evidence="2">Belongs to the UPF0298 family.</text>
</comment>
<keyword evidence="1 2" id="KW-0963">Cytoplasm</keyword>
<accession>A0A1I4IWR1</accession>
<dbReference type="STRING" id="266892.SAMN04488054_102250"/>
<evidence type="ECO:0000256" key="3">
    <source>
        <dbReference type="SAM" id="MobiDB-lite"/>
    </source>
</evidence>
<feature type="region of interest" description="Disordered" evidence="3">
    <location>
        <begin position="69"/>
        <end position="91"/>
    </location>
</feature>
<protein>
    <recommendedName>
        <fullName evidence="2">UPF0298 protein SAMN04488054_102250</fullName>
    </recommendedName>
</protein>
<dbReference type="Proteomes" id="UP000199668">
    <property type="component" value="Unassembled WGS sequence"/>
</dbReference>
<evidence type="ECO:0000313" key="5">
    <source>
        <dbReference type="Proteomes" id="UP000199668"/>
    </source>
</evidence>
<dbReference type="OrthoDB" id="2990788at2"/>
<organism evidence="4 5">
    <name type="scientific">Salibacterium qingdaonense</name>
    <dbReference type="NCBI Taxonomy" id="266892"/>
    <lineage>
        <taxon>Bacteria</taxon>
        <taxon>Bacillati</taxon>
        <taxon>Bacillota</taxon>
        <taxon>Bacilli</taxon>
        <taxon>Bacillales</taxon>
        <taxon>Bacillaceae</taxon>
    </lineage>
</organism>
<dbReference type="AlphaFoldDB" id="A0A1I4IWR1"/>
<dbReference type="Pfam" id="PF09902">
    <property type="entry name" value="DUF2129"/>
    <property type="match status" value="1"/>
</dbReference>
<dbReference type="HAMAP" id="MF_01126">
    <property type="entry name" value="UPF0298"/>
    <property type="match status" value="1"/>
</dbReference>
<dbReference type="GO" id="GO:0005737">
    <property type="term" value="C:cytoplasm"/>
    <property type="evidence" value="ECO:0007669"/>
    <property type="project" value="UniProtKB-SubCell"/>
</dbReference>
<evidence type="ECO:0000256" key="1">
    <source>
        <dbReference type="ARBA" id="ARBA00022490"/>
    </source>
</evidence>